<organism evidence="1 2">
    <name type="scientific">Artomyces pyxidatus</name>
    <dbReference type="NCBI Taxonomy" id="48021"/>
    <lineage>
        <taxon>Eukaryota</taxon>
        <taxon>Fungi</taxon>
        <taxon>Dikarya</taxon>
        <taxon>Basidiomycota</taxon>
        <taxon>Agaricomycotina</taxon>
        <taxon>Agaricomycetes</taxon>
        <taxon>Russulales</taxon>
        <taxon>Auriscalpiaceae</taxon>
        <taxon>Artomyces</taxon>
    </lineage>
</organism>
<dbReference type="Proteomes" id="UP000814140">
    <property type="component" value="Unassembled WGS sequence"/>
</dbReference>
<evidence type="ECO:0000313" key="1">
    <source>
        <dbReference type="EMBL" id="KAI0063879.1"/>
    </source>
</evidence>
<dbReference type="EMBL" id="MU277201">
    <property type="protein sequence ID" value="KAI0063879.1"/>
    <property type="molecule type" value="Genomic_DNA"/>
</dbReference>
<sequence>MQASTTRQTRRPPPGPKDCNTPRSRASDGSLAAHALARVNDNLNKRNTSYSSTNMQEPRTPHGTSNSTRQFDLSGSALPLEPTMIPDGLRSFLSYSISVSRGLKSVEDVESHCDELMGIFHSALSWEVDNQSEEASDSVENNVNSSGTADSIEQTSCEEESLKSTPHTSSNSLGCLETTTEEGMSELQFVQPAGQSPKRLPPSLEPSQNCYEKPIAMVEDTDLSSTGQCEREALPADMPVNSLPVNSRSEFHRAHSEGDTVWSEDIAPRTAAQLRMDHLYGPSQAKPVHFLTSSANSHESNANVTESKSSKPGSRRTPALSETIKTSAENRTDNWQHLTNASYDEASPSGSSSHVGPRSVEDIPALAVEQQNELPTSSRDGPTVEKACYYCHRRKLKCERRSTDSDRRCNICVSKSLRCGYRAPRRDRPQKGRHALVK</sequence>
<gene>
    <name evidence="1" type="ORF">BV25DRAFT_1837423</name>
</gene>
<keyword evidence="2" id="KW-1185">Reference proteome</keyword>
<proteinExistence type="predicted"/>
<accession>A0ACB8T4V9</accession>
<protein>
    <submittedName>
        <fullName evidence="1">Uncharacterized protein</fullName>
    </submittedName>
</protein>
<comment type="caution">
    <text evidence="1">The sequence shown here is derived from an EMBL/GenBank/DDBJ whole genome shotgun (WGS) entry which is preliminary data.</text>
</comment>
<name>A0ACB8T4V9_9AGAM</name>
<evidence type="ECO:0000313" key="2">
    <source>
        <dbReference type="Proteomes" id="UP000814140"/>
    </source>
</evidence>
<reference evidence="1" key="1">
    <citation type="submission" date="2021-03" db="EMBL/GenBank/DDBJ databases">
        <authorList>
            <consortium name="DOE Joint Genome Institute"/>
            <person name="Ahrendt S."/>
            <person name="Looney B.P."/>
            <person name="Miyauchi S."/>
            <person name="Morin E."/>
            <person name="Drula E."/>
            <person name="Courty P.E."/>
            <person name="Chicoki N."/>
            <person name="Fauchery L."/>
            <person name="Kohler A."/>
            <person name="Kuo A."/>
            <person name="Labutti K."/>
            <person name="Pangilinan J."/>
            <person name="Lipzen A."/>
            <person name="Riley R."/>
            <person name="Andreopoulos W."/>
            <person name="He G."/>
            <person name="Johnson J."/>
            <person name="Barry K.W."/>
            <person name="Grigoriev I.V."/>
            <person name="Nagy L."/>
            <person name="Hibbett D."/>
            <person name="Henrissat B."/>
            <person name="Matheny P.B."/>
            <person name="Labbe J."/>
            <person name="Martin F."/>
        </authorList>
    </citation>
    <scope>NUCLEOTIDE SEQUENCE</scope>
    <source>
        <strain evidence="1">HHB10654</strain>
    </source>
</reference>
<reference evidence="1" key="2">
    <citation type="journal article" date="2022" name="New Phytol.">
        <title>Evolutionary transition to the ectomycorrhizal habit in the genomes of a hyperdiverse lineage of mushroom-forming fungi.</title>
        <authorList>
            <person name="Looney B."/>
            <person name="Miyauchi S."/>
            <person name="Morin E."/>
            <person name="Drula E."/>
            <person name="Courty P.E."/>
            <person name="Kohler A."/>
            <person name="Kuo A."/>
            <person name="LaButti K."/>
            <person name="Pangilinan J."/>
            <person name="Lipzen A."/>
            <person name="Riley R."/>
            <person name="Andreopoulos W."/>
            <person name="He G."/>
            <person name="Johnson J."/>
            <person name="Nolan M."/>
            <person name="Tritt A."/>
            <person name="Barry K.W."/>
            <person name="Grigoriev I.V."/>
            <person name="Nagy L.G."/>
            <person name="Hibbett D."/>
            <person name="Henrissat B."/>
            <person name="Matheny P.B."/>
            <person name="Labbe J."/>
            <person name="Martin F.M."/>
        </authorList>
    </citation>
    <scope>NUCLEOTIDE SEQUENCE</scope>
    <source>
        <strain evidence="1">HHB10654</strain>
    </source>
</reference>